<dbReference type="STRING" id="1715989.NITINOP_1126"/>
<dbReference type="GO" id="GO:0046872">
    <property type="term" value="F:metal ion binding"/>
    <property type="evidence" value="ECO:0007669"/>
    <property type="project" value="UniProtKB-KW"/>
</dbReference>
<evidence type="ECO:0000256" key="1">
    <source>
        <dbReference type="ARBA" id="ARBA00022723"/>
    </source>
</evidence>
<dbReference type="Pfam" id="PF01903">
    <property type="entry name" value="CbiX"/>
    <property type="match status" value="1"/>
</dbReference>
<dbReference type="AlphaFoldDB" id="A0A0S4KQ26"/>
<evidence type="ECO:0000313" key="3">
    <source>
        <dbReference type="EMBL" id="CUQ66101.1"/>
    </source>
</evidence>
<dbReference type="Gene3D" id="3.40.50.1400">
    <property type="match status" value="1"/>
</dbReference>
<protein>
    <recommendedName>
        <fullName evidence="5">Sirohydrochlorin cobaltochelatase</fullName>
    </recommendedName>
</protein>
<sequence>MRTGMQGVVLVGHGGIPKDCPQDLVTRLKRLEAQRRAAHQPPSREEIELDTTIRRWPRTAETDPYLFGLQAVAARLQSRLNGALFGIAFNEFCAPTLEESVRALIDRGATDVIVTTTMFTPGGSHSEIEIPEILAQLRPLYPHVTIRYAWPFDLDLVASTLTEQIRRFSVFSQQQNA</sequence>
<name>A0A0S4KQ26_9BACT</name>
<dbReference type="GO" id="GO:0016829">
    <property type="term" value="F:lyase activity"/>
    <property type="evidence" value="ECO:0007669"/>
    <property type="project" value="UniProtKB-KW"/>
</dbReference>
<dbReference type="SUPFAM" id="SSF53800">
    <property type="entry name" value="Chelatase"/>
    <property type="match status" value="1"/>
</dbReference>
<accession>A0A0S4KQ26</accession>
<dbReference type="CDD" id="cd03416">
    <property type="entry name" value="CbiX_SirB_N"/>
    <property type="match status" value="1"/>
</dbReference>
<keyword evidence="4" id="KW-1185">Reference proteome</keyword>
<keyword evidence="1" id="KW-0479">Metal-binding</keyword>
<dbReference type="KEGG" id="nio:NITINOP_1126"/>
<keyword evidence="2" id="KW-0456">Lyase</keyword>
<dbReference type="OrthoDB" id="9797895at2"/>
<evidence type="ECO:0000256" key="2">
    <source>
        <dbReference type="ARBA" id="ARBA00023239"/>
    </source>
</evidence>
<proteinExistence type="predicted"/>
<organism evidence="3 4">
    <name type="scientific">Candidatus Nitrospira inopinata</name>
    <dbReference type="NCBI Taxonomy" id="1715989"/>
    <lineage>
        <taxon>Bacteria</taxon>
        <taxon>Pseudomonadati</taxon>
        <taxon>Nitrospirota</taxon>
        <taxon>Nitrospiria</taxon>
        <taxon>Nitrospirales</taxon>
        <taxon>Nitrospiraceae</taxon>
        <taxon>Nitrospira</taxon>
    </lineage>
</organism>
<dbReference type="RefSeq" id="WP_082633585.1">
    <property type="nucleotide sequence ID" value="NZ_LN885086.1"/>
</dbReference>
<evidence type="ECO:0000313" key="4">
    <source>
        <dbReference type="Proteomes" id="UP000066284"/>
    </source>
</evidence>
<reference evidence="4" key="1">
    <citation type="submission" date="2015-09" db="EMBL/GenBank/DDBJ databases">
        <authorList>
            <person name="Daims H."/>
        </authorList>
    </citation>
    <scope>NUCLEOTIDE SEQUENCE [LARGE SCALE GENOMIC DNA]</scope>
</reference>
<evidence type="ECO:0008006" key="5">
    <source>
        <dbReference type="Google" id="ProtNLM"/>
    </source>
</evidence>
<dbReference type="EMBL" id="LN885086">
    <property type="protein sequence ID" value="CUQ66101.1"/>
    <property type="molecule type" value="Genomic_DNA"/>
</dbReference>
<gene>
    <name evidence="3" type="ORF">NITINOP_1126</name>
</gene>
<dbReference type="InterPro" id="IPR002762">
    <property type="entry name" value="CbiX-like"/>
</dbReference>
<dbReference type="Proteomes" id="UP000066284">
    <property type="component" value="Chromosome 1"/>
</dbReference>